<feature type="compositionally biased region" description="Polar residues" evidence="7">
    <location>
        <begin position="701"/>
        <end position="711"/>
    </location>
</feature>
<feature type="domain" description="RING-type" evidence="9">
    <location>
        <begin position="373"/>
        <end position="416"/>
    </location>
</feature>
<dbReference type="InterPro" id="IPR001841">
    <property type="entry name" value="Znf_RING"/>
</dbReference>
<dbReference type="SMART" id="SM00240">
    <property type="entry name" value="FHA"/>
    <property type="match status" value="1"/>
</dbReference>
<keyword evidence="1" id="KW-0808">Transferase</keyword>
<protein>
    <recommendedName>
        <fullName evidence="12">SMAD/FHA domain-containing protein</fullName>
    </recommendedName>
</protein>
<dbReference type="InterPro" id="IPR008984">
    <property type="entry name" value="SMAD_FHA_dom_sf"/>
</dbReference>
<evidence type="ECO:0000256" key="1">
    <source>
        <dbReference type="ARBA" id="ARBA00022679"/>
    </source>
</evidence>
<keyword evidence="2" id="KW-0479">Metal-binding</keyword>
<dbReference type="Gene3D" id="2.60.200.20">
    <property type="match status" value="1"/>
</dbReference>
<dbReference type="PANTHER" id="PTHR15067">
    <property type="entry name" value="E3 UBIQUITIN-PROTEIN LIGASE RNF8"/>
    <property type="match status" value="1"/>
</dbReference>
<feature type="compositionally biased region" description="Low complexity" evidence="7">
    <location>
        <begin position="472"/>
        <end position="530"/>
    </location>
</feature>
<evidence type="ECO:0000313" key="11">
    <source>
        <dbReference type="Proteomes" id="UP000242180"/>
    </source>
</evidence>
<evidence type="ECO:0000256" key="6">
    <source>
        <dbReference type="PROSITE-ProRule" id="PRU00175"/>
    </source>
</evidence>
<dbReference type="STRING" id="13706.A0A1X2HBV8"/>
<dbReference type="OrthoDB" id="687730at2759"/>
<dbReference type="Proteomes" id="UP000242180">
    <property type="component" value="Unassembled WGS sequence"/>
</dbReference>
<evidence type="ECO:0000256" key="5">
    <source>
        <dbReference type="ARBA" id="ARBA00022833"/>
    </source>
</evidence>
<feature type="compositionally biased region" description="Pro residues" evidence="7">
    <location>
        <begin position="756"/>
        <end position="765"/>
    </location>
</feature>
<proteinExistence type="predicted"/>
<dbReference type="InterPro" id="IPR013083">
    <property type="entry name" value="Znf_RING/FYVE/PHD"/>
</dbReference>
<keyword evidence="3 6" id="KW-0863">Zinc-finger</keyword>
<feature type="region of interest" description="Disordered" evidence="7">
    <location>
        <begin position="1"/>
        <end position="126"/>
    </location>
</feature>
<dbReference type="SUPFAM" id="SSF49879">
    <property type="entry name" value="SMAD/FHA domain"/>
    <property type="match status" value="1"/>
</dbReference>
<dbReference type="Gene3D" id="3.30.40.10">
    <property type="entry name" value="Zinc/RING finger domain, C3HC4 (zinc finger)"/>
    <property type="match status" value="1"/>
</dbReference>
<feature type="compositionally biased region" description="Low complexity" evidence="7">
    <location>
        <begin position="69"/>
        <end position="83"/>
    </location>
</feature>
<dbReference type="GO" id="GO:0008270">
    <property type="term" value="F:zinc ion binding"/>
    <property type="evidence" value="ECO:0007669"/>
    <property type="project" value="UniProtKB-KW"/>
</dbReference>
<feature type="compositionally biased region" description="Polar residues" evidence="7">
    <location>
        <begin position="15"/>
        <end position="31"/>
    </location>
</feature>
<evidence type="ECO:0000259" key="9">
    <source>
        <dbReference type="PROSITE" id="PS50089"/>
    </source>
</evidence>
<dbReference type="AlphaFoldDB" id="A0A1X2HBV8"/>
<accession>A0A1X2HBV8</accession>
<evidence type="ECO:0000256" key="4">
    <source>
        <dbReference type="ARBA" id="ARBA00022786"/>
    </source>
</evidence>
<dbReference type="InParanoid" id="A0A1X2HBV8"/>
<dbReference type="InterPro" id="IPR000253">
    <property type="entry name" value="FHA_dom"/>
</dbReference>
<feature type="compositionally biased region" description="Low complexity" evidence="7">
    <location>
        <begin position="766"/>
        <end position="819"/>
    </location>
</feature>
<dbReference type="SMART" id="SM00184">
    <property type="entry name" value="RING"/>
    <property type="match status" value="1"/>
</dbReference>
<dbReference type="GO" id="GO:0006511">
    <property type="term" value="P:ubiquitin-dependent protein catabolic process"/>
    <property type="evidence" value="ECO:0007669"/>
    <property type="project" value="TreeGrafter"/>
</dbReference>
<dbReference type="PROSITE" id="PS50089">
    <property type="entry name" value="ZF_RING_2"/>
    <property type="match status" value="1"/>
</dbReference>
<feature type="region of interest" description="Disordered" evidence="7">
    <location>
        <begin position="449"/>
        <end position="679"/>
    </location>
</feature>
<dbReference type="Pfam" id="PF17123">
    <property type="entry name" value="zf-RING_11"/>
    <property type="match status" value="1"/>
</dbReference>
<dbReference type="PANTHER" id="PTHR15067:SF7">
    <property type="entry name" value="E3 UBIQUITIN-PROTEIN LIGASE DMA1-RELATED"/>
    <property type="match status" value="1"/>
</dbReference>
<dbReference type="GO" id="GO:0032153">
    <property type="term" value="C:cell division site"/>
    <property type="evidence" value="ECO:0007669"/>
    <property type="project" value="TreeGrafter"/>
</dbReference>
<dbReference type="GO" id="GO:0000151">
    <property type="term" value="C:ubiquitin ligase complex"/>
    <property type="evidence" value="ECO:0007669"/>
    <property type="project" value="TreeGrafter"/>
</dbReference>
<evidence type="ECO:0000313" key="10">
    <source>
        <dbReference type="EMBL" id="ORY95684.1"/>
    </source>
</evidence>
<feature type="region of interest" description="Disordered" evidence="7">
    <location>
        <begin position="327"/>
        <end position="346"/>
    </location>
</feature>
<feature type="compositionally biased region" description="Polar residues" evidence="7">
    <location>
        <begin position="608"/>
        <end position="623"/>
    </location>
</feature>
<feature type="domain" description="FHA" evidence="8">
    <location>
        <begin position="162"/>
        <end position="217"/>
    </location>
</feature>
<keyword evidence="4" id="KW-0833">Ubl conjugation pathway</keyword>
<gene>
    <name evidence="10" type="ORF">BCR43DRAFT_475658</name>
</gene>
<dbReference type="Pfam" id="PF00498">
    <property type="entry name" value="FHA"/>
    <property type="match status" value="1"/>
</dbReference>
<name>A0A1X2HBV8_SYNRA</name>
<evidence type="ECO:0008006" key="12">
    <source>
        <dbReference type="Google" id="ProtNLM"/>
    </source>
</evidence>
<evidence type="ECO:0000259" key="8">
    <source>
        <dbReference type="PROSITE" id="PS50006"/>
    </source>
</evidence>
<feature type="region of interest" description="Disordered" evidence="7">
    <location>
        <begin position="701"/>
        <end position="840"/>
    </location>
</feature>
<evidence type="ECO:0000256" key="2">
    <source>
        <dbReference type="ARBA" id="ARBA00022723"/>
    </source>
</evidence>
<reference evidence="10 11" key="1">
    <citation type="submission" date="2016-07" db="EMBL/GenBank/DDBJ databases">
        <title>Pervasive Adenine N6-methylation of Active Genes in Fungi.</title>
        <authorList>
            <consortium name="DOE Joint Genome Institute"/>
            <person name="Mondo S.J."/>
            <person name="Dannebaum R.O."/>
            <person name="Kuo R.C."/>
            <person name="Labutti K."/>
            <person name="Haridas S."/>
            <person name="Kuo A."/>
            <person name="Salamov A."/>
            <person name="Ahrendt S.R."/>
            <person name="Lipzen A."/>
            <person name="Sullivan W."/>
            <person name="Andreopoulos W.B."/>
            <person name="Clum A."/>
            <person name="Lindquist E."/>
            <person name="Daum C."/>
            <person name="Ramamoorthy G.K."/>
            <person name="Gryganskyi A."/>
            <person name="Culley D."/>
            <person name="Magnuson J.K."/>
            <person name="James T.Y."/>
            <person name="O'Malley M.A."/>
            <person name="Stajich J.E."/>
            <person name="Spatafora J.W."/>
            <person name="Visel A."/>
            <person name="Grigoriev I.V."/>
        </authorList>
    </citation>
    <scope>NUCLEOTIDE SEQUENCE [LARGE SCALE GENOMIC DNA]</scope>
    <source>
        <strain evidence="10 11">NRRL 2496</strain>
    </source>
</reference>
<feature type="compositionally biased region" description="Low complexity" evidence="7">
    <location>
        <begin position="538"/>
        <end position="553"/>
    </location>
</feature>
<feature type="compositionally biased region" description="Basic residues" evidence="7">
    <location>
        <begin position="729"/>
        <end position="738"/>
    </location>
</feature>
<comment type="caution">
    <text evidence="10">The sequence shown here is derived from an EMBL/GenBank/DDBJ whole genome shotgun (WGS) entry which is preliminary data.</text>
</comment>
<dbReference type="GO" id="GO:0016567">
    <property type="term" value="P:protein ubiquitination"/>
    <property type="evidence" value="ECO:0007669"/>
    <property type="project" value="TreeGrafter"/>
</dbReference>
<sequence>MADLAYIPAVPLSEASGNNNPPASVGQQPQRQPRRTSVGAANSHFRRSLTLSHGASSLIGRRFSRQPNAGRARSSSSAAELASTLPNTSEIPPMPTPVRAAADAAATSPSRGPPPRSATMPSTTCSTEQAKLHVRIVPNIENPSRSLIFDIVDREMDAGTIIKVGRFAERSNSPNHMSFKSKVVSRAHCEFWVGEDGKLYVRDTKSSSGTFLNHIRLSSANQESSPTEVKHGDIIQLGVDYQGGQEEIYRSVKMRFELNRSRRMRPLSFSMSQFNNLRTLARVASNSEEQQQQQLMPVDEQMHSGREQPSIQQDAATTPDACFSSCSNNSDTDNVDENGAREAKSCDKKPAQVNTAMPQTVSESSVVAEVDECCICLYALAPFQALFVAPCSHSYHYKCIRTLLQSYPGFQCPICRTYSDLESSVAIEPEEVMEKYGLKCKSFTPLPETAFDAGHQQNHDSHDNEDTDDRAPSLASVHSASSSSSPSSASSSSESHPAGNAPPASASSSSVAAARDENSSNAPASTAAAAGTEELPNTATPAAGAATQAASSSDEVDRSNSTHQHKAPVELPDSAARDRRTVFVSDDMDVIEIPSRLEGVASDERGQQTEQAQTQPSTQACNMQRQQQQQEEQQAEDTPSVQHSQETHDSVTQPAARATTLPQPQPRQRRGRIAASDPRRLTINFMEKLKYTLFDKRKSSVLSTDIQSPQHEPQPRDAPQQQQQERAPRQRKRSHKARPLSYPNFLMRQFRDDDPIPPVPTPPTPTAASAVVATTSDISSASSPSAHDATSPTHAPTRSFSLQSALTSQTLSRQSTTHLAEIDEEDEDHHLHHQPLAVDT</sequence>
<dbReference type="OMA" id="TSAMTCI"/>
<dbReference type="GO" id="GO:0005829">
    <property type="term" value="C:cytosol"/>
    <property type="evidence" value="ECO:0007669"/>
    <property type="project" value="TreeGrafter"/>
</dbReference>
<keyword evidence="5" id="KW-0862">Zinc</keyword>
<organism evidence="10 11">
    <name type="scientific">Syncephalastrum racemosum</name>
    <name type="common">Filamentous fungus</name>
    <dbReference type="NCBI Taxonomy" id="13706"/>
    <lineage>
        <taxon>Eukaryota</taxon>
        <taxon>Fungi</taxon>
        <taxon>Fungi incertae sedis</taxon>
        <taxon>Mucoromycota</taxon>
        <taxon>Mucoromycotina</taxon>
        <taxon>Mucoromycetes</taxon>
        <taxon>Mucorales</taxon>
        <taxon>Syncephalastraceae</taxon>
        <taxon>Syncephalastrum</taxon>
    </lineage>
</organism>
<evidence type="ECO:0000256" key="7">
    <source>
        <dbReference type="SAM" id="MobiDB-lite"/>
    </source>
</evidence>
<dbReference type="GO" id="GO:0061630">
    <property type="term" value="F:ubiquitin protein ligase activity"/>
    <property type="evidence" value="ECO:0007669"/>
    <property type="project" value="TreeGrafter"/>
</dbReference>
<evidence type="ECO:0000256" key="3">
    <source>
        <dbReference type="ARBA" id="ARBA00022771"/>
    </source>
</evidence>
<dbReference type="SUPFAM" id="SSF57850">
    <property type="entry name" value="RING/U-box"/>
    <property type="match status" value="1"/>
</dbReference>
<dbReference type="PROSITE" id="PS50006">
    <property type="entry name" value="FHA_DOMAIN"/>
    <property type="match status" value="1"/>
</dbReference>
<keyword evidence="11" id="KW-1185">Reference proteome</keyword>
<dbReference type="EMBL" id="MCGN01000006">
    <property type="protein sequence ID" value="ORY95684.1"/>
    <property type="molecule type" value="Genomic_DNA"/>
</dbReference>